<dbReference type="Proteomes" id="UP000274920">
    <property type="component" value="Unassembled WGS sequence"/>
</dbReference>
<gene>
    <name evidence="2" type="ORF">EBB54_27225</name>
</gene>
<protein>
    <recommendedName>
        <fullName evidence="1">AAA-ATPase-like domain-containing protein</fullName>
    </recommendedName>
</protein>
<feature type="domain" description="AAA-ATPase-like" evidence="1">
    <location>
        <begin position="16"/>
        <end position="247"/>
    </location>
</feature>
<dbReference type="SUPFAM" id="SSF52540">
    <property type="entry name" value="P-loop containing nucleoside triphosphate hydrolases"/>
    <property type="match status" value="1"/>
</dbReference>
<reference evidence="2" key="1">
    <citation type="submission" date="2018-10" db="EMBL/GenBank/DDBJ databases">
        <title>Schaedlerella arabinophila gen. nov. sp. nov., isolated from the mouse intestinal tract and comparative analysis with the genome of the closely related altered Schaedler flora strain ASF502.</title>
        <authorList>
            <person name="Miyake S."/>
            <person name="Soh M."/>
            <person name="Seedorf H."/>
        </authorList>
    </citation>
    <scope>NUCLEOTIDE SEQUENCE [LARGE SCALE GENOMIC DNA]</scope>
    <source>
        <strain evidence="2">DSM 106076</strain>
    </source>
</reference>
<evidence type="ECO:0000259" key="1">
    <source>
        <dbReference type="Pfam" id="PF09820"/>
    </source>
</evidence>
<dbReference type="InterPro" id="IPR027417">
    <property type="entry name" value="P-loop_NTPase"/>
</dbReference>
<dbReference type="PANTHER" id="PTHR34825:SF1">
    <property type="entry name" value="AAA-ATPASE-LIKE DOMAIN-CONTAINING PROTEIN"/>
    <property type="match status" value="1"/>
</dbReference>
<dbReference type="Pfam" id="PF09820">
    <property type="entry name" value="AAA-ATPase_like"/>
    <property type="match status" value="1"/>
</dbReference>
<comment type="caution">
    <text evidence="2">The sequence shown here is derived from an EMBL/GenBank/DDBJ whole genome shotgun (WGS) entry which is preliminary data.</text>
</comment>
<evidence type="ECO:0000313" key="3">
    <source>
        <dbReference type="Proteomes" id="UP000274920"/>
    </source>
</evidence>
<dbReference type="PANTHER" id="PTHR34825">
    <property type="entry name" value="CONSERVED PROTEIN, WITH A WEAK D-GALACTARATE DEHYDRATASE/ALTRONATE HYDROLASE DOMAIN"/>
    <property type="match status" value="1"/>
</dbReference>
<dbReference type="RefSeq" id="WP_125129718.1">
    <property type="nucleotide sequence ID" value="NZ_RHJS01000002.1"/>
</dbReference>
<dbReference type="Pfam" id="PF08011">
    <property type="entry name" value="PDDEXK_9"/>
    <property type="match status" value="1"/>
</dbReference>
<dbReference type="InterPro" id="IPR012547">
    <property type="entry name" value="PDDEXK_9"/>
</dbReference>
<dbReference type="EMBL" id="RHJS01000002">
    <property type="protein sequence ID" value="RRK34619.1"/>
    <property type="molecule type" value="Genomic_DNA"/>
</dbReference>
<name>A0A3R8R8V3_9FIRM</name>
<proteinExistence type="predicted"/>
<sequence>MINKEEKGTVLPLKLPVGIENFEEIRTKGFYYVDKTGLIKELLHNWGKVNLFTRPRRFGKTLNMNMLKAFFEYKTDRSLFDGLEIAEETELCREYMGKYPVISISLKDIDSREFEGARAAMYSVIGNEALKFWFLTESDRLNEGEKAQFSQLIKSDSGGRLKFDMSEEILRDSLLTLTQLLYKHYGQKVILLIDEYDVPLDKAHRAGYYEEMVGLVRNLFSRVLKGNDCLQFAVLTGCLRIAKESIFTGLNNFKAYSVVHAWFDEYFGFSDDEVKAMLKYYGFDNAYAAIKEWYNGYRIGNADIYCPWDVINYIDLLRAEPAAAPKAFWINTSSNDIIRKFLRMAKQSTRREIERLINGESIAKKVKEELTYRDLYKSIENVWSVMLTTGYLTNRGKAEGNTYLLAIPNQEIRQIFVEQIQEWFQEETQKDQMKLDTFCEALVSGNAEAVERQFTAYLKKTISIRDTAVRKEKKENFYHGILLGLLSSRENWDVSSNAESGTGYSDILVETEDEIGIVIEVKYAEGGDFDAGCRTALKQIQDKDYAAGLVEDGMEKIVKYGIACYKKNCRVVYAKG</sequence>
<evidence type="ECO:0000313" key="2">
    <source>
        <dbReference type="EMBL" id="RRK34619.1"/>
    </source>
</evidence>
<keyword evidence="3" id="KW-1185">Reference proteome</keyword>
<dbReference type="InterPro" id="IPR018631">
    <property type="entry name" value="AAA-ATPase-like_dom"/>
</dbReference>
<dbReference type="AlphaFoldDB" id="A0A3R8R8V3"/>
<organism evidence="2 3">
    <name type="scientific">Schaedlerella arabinosiphila</name>
    <dbReference type="NCBI Taxonomy" id="2044587"/>
    <lineage>
        <taxon>Bacteria</taxon>
        <taxon>Bacillati</taxon>
        <taxon>Bacillota</taxon>
        <taxon>Clostridia</taxon>
        <taxon>Lachnospirales</taxon>
        <taxon>Lachnospiraceae</taxon>
        <taxon>Schaedlerella</taxon>
    </lineage>
</organism>
<accession>A0A3R8R8V3</accession>